<name>A0A5J4FUI3_9FLAO</name>
<dbReference type="EMBL" id="BKCF01000001">
    <property type="protein sequence ID" value="GEQ85473.1"/>
    <property type="molecule type" value="Genomic_DNA"/>
</dbReference>
<proteinExistence type="predicted"/>
<evidence type="ECO:0000313" key="1">
    <source>
        <dbReference type="EMBL" id="GEQ85473.1"/>
    </source>
</evidence>
<accession>A0A5J4FUI3</accession>
<gene>
    <name evidence="1" type="ORF">ULMS_09810</name>
</gene>
<protein>
    <submittedName>
        <fullName evidence="1">Uncharacterized protein</fullName>
    </submittedName>
</protein>
<dbReference type="AlphaFoldDB" id="A0A5J4FUI3"/>
<organism evidence="1 2">
    <name type="scientific">Patiriisocius marinistellae</name>
    <dbReference type="NCBI Taxonomy" id="2494560"/>
    <lineage>
        <taxon>Bacteria</taxon>
        <taxon>Pseudomonadati</taxon>
        <taxon>Bacteroidota</taxon>
        <taxon>Flavobacteriia</taxon>
        <taxon>Flavobacteriales</taxon>
        <taxon>Flavobacteriaceae</taxon>
        <taxon>Patiriisocius</taxon>
    </lineage>
</organism>
<evidence type="ECO:0000313" key="2">
    <source>
        <dbReference type="Proteomes" id="UP000326994"/>
    </source>
</evidence>
<dbReference type="RefSeq" id="WP_151893391.1">
    <property type="nucleotide sequence ID" value="NZ_BKCF01000001.1"/>
</dbReference>
<sequence length="123" mass="13866">MAHSVTTYKMDHGIMECFDVYLVYTLQGSEISAKIASEILRCADTHYQNKPYVFISNRAFSSDVDPKAYKEVNPKTMVGLAIVSEDASVKQEAVSEQHLYEGAFSFFKTVEQAIGWARTVIRD</sequence>
<comment type="caution">
    <text evidence="1">The sequence shown here is derived from an EMBL/GenBank/DDBJ whole genome shotgun (WGS) entry which is preliminary data.</text>
</comment>
<keyword evidence="2" id="KW-1185">Reference proteome</keyword>
<dbReference type="Proteomes" id="UP000326994">
    <property type="component" value="Unassembled WGS sequence"/>
</dbReference>
<dbReference type="OrthoDB" id="1442370at2"/>
<reference evidence="1 2" key="1">
    <citation type="submission" date="2019-08" db="EMBL/GenBank/DDBJ databases">
        <title>Ulvibacter marinistellae sp. nov., isolated from a starfish, Patiria pectinifera.</title>
        <authorList>
            <person name="Kawano K."/>
            <person name="Ushijima N."/>
            <person name="Kihara M."/>
            <person name="Itoh H."/>
        </authorList>
    </citation>
    <scope>NUCLEOTIDE SEQUENCE [LARGE SCALE GENOMIC DNA]</scope>
    <source>
        <strain evidence="1 2">KK4</strain>
    </source>
</reference>